<feature type="compositionally biased region" description="Basic residues" evidence="1">
    <location>
        <begin position="1"/>
        <end position="26"/>
    </location>
</feature>
<evidence type="ECO:0000256" key="1">
    <source>
        <dbReference type="SAM" id="MobiDB-lite"/>
    </source>
</evidence>
<keyword evidence="3" id="KW-1185">Reference proteome</keyword>
<evidence type="ECO:0000313" key="3">
    <source>
        <dbReference type="Proteomes" id="UP000290682"/>
    </source>
</evidence>
<name>A0ABY0FAW4_9NEIS</name>
<gene>
    <name evidence="2" type="ORF">EBB06_12615</name>
</gene>
<dbReference type="Proteomes" id="UP000290682">
    <property type="component" value="Unassembled WGS sequence"/>
</dbReference>
<organism evidence="2 3">
    <name type="scientific">Crenobacter cavernae</name>
    <dbReference type="NCBI Taxonomy" id="2290923"/>
    <lineage>
        <taxon>Bacteria</taxon>
        <taxon>Pseudomonadati</taxon>
        <taxon>Pseudomonadota</taxon>
        <taxon>Betaproteobacteria</taxon>
        <taxon>Neisseriales</taxon>
        <taxon>Neisseriaceae</taxon>
        <taxon>Crenobacter</taxon>
    </lineage>
</organism>
<protein>
    <submittedName>
        <fullName evidence="2">Uncharacterized protein</fullName>
    </submittedName>
</protein>
<evidence type="ECO:0000313" key="2">
    <source>
        <dbReference type="EMBL" id="RXZ42726.1"/>
    </source>
</evidence>
<dbReference type="EMBL" id="REGR01000014">
    <property type="protein sequence ID" value="RXZ42726.1"/>
    <property type="molecule type" value="Genomic_DNA"/>
</dbReference>
<feature type="compositionally biased region" description="Basic and acidic residues" evidence="1">
    <location>
        <begin position="72"/>
        <end position="82"/>
    </location>
</feature>
<proteinExistence type="predicted"/>
<feature type="compositionally biased region" description="Basic residues" evidence="1">
    <location>
        <begin position="35"/>
        <end position="71"/>
    </location>
</feature>
<feature type="region of interest" description="Disordered" evidence="1">
    <location>
        <begin position="1"/>
        <end position="82"/>
    </location>
</feature>
<accession>A0ABY0FAW4</accession>
<sequence>MKPSRGKTPTHAKKSHTVKKTAKRQVSRTSDVRQAKRPSKAGAYKTKHAGKSAKHVAKMPGKHQIKVKPAKRPVEAKAKRRR</sequence>
<comment type="caution">
    <text evidence="2">The sequence shown here is derived from an EMBL/GenBank/DDBJ whole genome shotgun (WGS) entry which is preliminary data.</text>
</comment>
<reference evidence="2 3" key="1">
    <citation type="submission" date="2018-10" db="EMBL/GenBank/DDBJ databases">
        <title>Draft genome of Fastidiocella sp. strain 375T, a bacterium isolated from a karstic cave dripping water.</title>
        <authorList>
            <person name="Coelho C."/>
            <person name="Verissimo A."/>
            <person name="Tiago I."/>
        </authorList>
    </citation>
    <scope>NUCLEOTIDE SEQUENCE [LARGE SCALE GENOMIC DNA]</scope>
    <source>
        <strain evidence="2 3">CAVE-375</strain>
    </source>
</reference>